<evidence type="ECO:0000313" key="4">
    <source>
        <dbReference type="Proteomes" id="UP000034287"/>
    </source>
</evidence>
<evidence type="ECO:0000256" key="1">
    <source>
        <dbReference type="SAM" id="Phobius"/>
    </source>
</evidence>
<dbReference type="InterPro" id="IPR042274">
    <property type="entry name" value="YycH/YycI_2"/>
</dbReference>
<dbReference type="OrthoDB" id="2382185at2"/>
<evidence type="ECO:0000313" key="3">
    <source>
        <dbReference type="EMBL" id="KKK34675.1"/>
    </source>
</evidence>
<dbReference type="AlphaFoldDB" id="A0A0M2SPZ4"/>
<reference evidence="3 4" key="1">
    <citation type="submission" date="2015-04" db="EMBL/GenBank/DDBJ databases">
        <title>Taxonomic description and genome sequence of Salinicoccus sediminis sp. nov., a novel hyper halotolerant bacterium isolated from marine sediment.</title>
        <authorList>
            <person name="Mathan Kumar R."/>
            <person name="Kaur G."/>
            <person name="Kumar N."/>
            <person name="Kumar A."/>
            <person name="Singh N.K."/>
            <person name="Kaur N."/>
            <person name="Mayilraj S."/>
        </authorList>
    </citation>
    <scope>NUCLEOTIDE SEQUENCE [LARGE SCALE GENOMIC DNA]</scope>
    <source>
        <strain evidence="3 4">SV-16</strain>
    </source>
</reference>
<organism evidence="3 4">
    <name type="scientific">Salinicoccus sediminis</name>
    <dbReference type="NCBI Taxonomy" id="1432562"/>
    <lineage>
        <taxon>Bacteria</taxon>
        <taxon>Bacillati</taxon>
        <taxon>Bacillota</taxon>
        <taxon>Bacilli</taxon>
        <taxon>Bacillales</taxon>
        <taxon>Staphylococcaceae</taxon>
        <taxon>Salinicoccus</taxon>
    </lineage>
</organism>
<sequence length="437" mass="49868">MFRETAKSVILFVLVITSAVLTYMVWSYQPEFSQVDTSVESTPNIGGGETVSFKNVMRAYQLIWADGSDVQGTIEEDAVVGVREFLEGTEIQDINVYNNMNRLDPAVNEDGQEEFLIVDYPSEMPAKSLFQVLGFVYDSALPDYSFDRIIVDMASENVTFFMLNESLDKVAVANTDIESEYLLSIVERYEDSFEDYTGIITNQQTSNNKTAIYGPSDPGEVSVENFLSTQYSVDVVNDILFMDDEISTTRNEDVYVYEGESNIATYSSDTYSYSYTNLDETLSSGRNPHQTIQRSFDFLNSHTALANEHILFDYEEESNESIYRLTMNGYVVFSGEMQNTISVKYGNNAVYEYERPQLHIDAHVPGDQTKELTTLENVRYQIALNEELDLQKVSKITIGYDMGFAESQTELNLLEFTPEWYVKYDGEWMRFDEGGLY</sequence>
<keyword evidence="1" id="KW-1133">Transmembrane helix</keyword>
<gene>
    <name evidence="3" type="ORF">WN59_06460</name>
</gene>
<dbReference type="Pfam" id="PF07435">
    <property type="entry name" value="YycH"/>
    <property type="match status" value="1"/>
</dbReference>
<dbReference type="InterPro" id="IPR009996">
    <property type="entry name" value="YycH"/>
</dbReference>
<dbReference type="Proteomes" id="UP000034287">
    <property type="component" value="Unassembled WGS sequence"/>
</dbReference>
<dbReference type="Gene3D" id="3.30.310.160">
    <property type="entry name" value="YycH protein, domain 2"/>
    <property type="match status" value="1"/>
</dbReference>
<dbReference type="PATRIC" id="fig|1432562.3.peg.1287"/>
<keyword evidence="1" id="KW-0472">Membrane</keyword>
<proteinExistence type="predicted"/>
<dbReference type="STRING" id="1432562.WN59_06460"/>
<dbReference type="EMBL" id="LAYZ01000003">
    <property type="protein sequence ID" value="KKK34675.1"/>
    <property type="molecule type" value="Genomic_DNA"/>
</dbReference>
<comment type="caution">
    <text evidence="3">The sequence shown here is derived from an EMBL/GenBank/DDBJ whole genome shotgun (WGS) entry which is preliminary data.</text>
</comment>
<protein>
    <recommendedName>
        <fullName evidence="2">Regulatory protein YycH domain-containing protein</fullName>
    </recommendedName>
</protein>
<feature type="domain" description="Regulatory protein YycH" evidence="2">
    <location>
        <begin position="4"/>
        <end position="429"/>
    </location>
</feature>
<evidence type="ECO:0000259" key="2">
    <source>
        <dbReference type="Pfam" id="PF07435"/>
    </source>
</evidence>
<accession>A0A0M2SPZ4</accession>
<keyword evidence="4" id="KW-1185">Reference proteome</keyword>
<name>A0A0M2SPZ4_9STAP</name>
<feature type="transmembrane region" description="Helical" evidence="1">
    <location>
        <begin position="9"/>
        <end position="28"/>
    </location>
</feature>
<keyword evidence="1" id="KW-0812">Transmembrane</keyword>
<dbReference type="RefSeq" id="WP_046514598.1">
    <property type="nucleotide sequence ID" value="NZ_LAYZ01000003.1"/>
</dbReference>
<dbReference type="CDD" id="cd15787">
    <property type="entry name" value="YycH_N"/>
    <property type="match status" value="1"/>
</dbReference>